<dbReference type="InterPro" id="IPR029058">
    <property type="entry name" value="AB_hydrolase_fold"/>
</dbReference>
<gene>
    <name evidence="2" type="ORF">SG34_008675</name>
</gene>
<sequence length="209" mass="23809">MQVFIITDIFGITGQLERYSKQLLTSGCRVQVIDPYQGGKQDFPDEQQAYQGFNHKCGFDAYVERIAAILANSEQEKTILGFSVGATAAYKAADKLSHDGQNMTIRHLLGFYPGQIRHHLDICPGCPITLIFPRRERHFALEPVIHRLAEKRHIRCIRTPFEHGFMNPLSVNYHRQAAQHYFQQLTGANLRLTAQALHNKLLPEQMIPA</sequence>
<dbReference type="AlphaFoldDB" id="A0AAF0CAV5"/>
<reference evidence="2 3" key="2">
    <citation type="journal article" date="2022" name="Mar. Drugs">
        <title>Bioassay-Guided Fractionation Leads to the Detection of Cholic Acid Generated by the Rare Thalassomonas sp.</title>
        <authorList>
            <person name="Pheiffer F."/>
            <person name="Schneider Y.K."/>
            <person name="Hansen E.H."/>
            <person name="Andersen J.H."/>
            <person name="Isaksson J."/>
            <person name="Busche T."/>
            <person name="R C."/>
            <person name="Kalinowski J."/>
            <person name="Zyl L.V."/>
            <person name="Trindade M."/>
        </authorList>
    </citation>
    <scope>NUCLEOTIDE SEQUENCE [LARGE SCALE GENOMIC DNA]</scope>
    <source>
        <strain evidence="2 3">XOM25</strain>
    </source>
</reference>
<feature type="domain" description="Dienelactone hydrolase" evidence="1">
    <location>
        <begin position="3"/>
        <end position="185"/>
    </location>
</feature>
<dbReference type="RefSeq" id="WP_053047308.1">
    <property type="nucleotide sequence ID" value="NZ_CP059733.1"/>
</dbReference>
<dbReference type="EMBL" id="CP059733">
    <property type="protein sequence ID" value="WDE06946.1"/>
    <property type="molecule type" value="Genomic_DNA"/>
</dbReference>
<keyword evidence="2" id="KW-0378">Hydrolase</keyword>
<dbReference type="InterPro" id="IPR002925">
    <property type="entry name" value="Dienelactn_hydro"/>
</dbReference>
<keyword evidence="3" id="KW-1185">Reference proteome</keyword>
<dbReference type="SUPFAM" id="SSF53474">
    <property type="entry name" value="alpha/beta-Hydrolases"/>
    <property type="match status" value="1"/>
</dbReference>
<evidence type="ECO:0000313" key="3">
    <source>
        <dbReference type="Proteomes" id="UP000032352"/>
    </source>
</evidence>
<name>A0AAF0CAV5_9GAMM</name>
<dbReference type="Proteomes" id="UP000032352">
    <property type="component" value="Chromosome"/>
</dbReference>
<accession>A0AAF0CAV5</accession>
<protein>
    <submittedName>
        <fullName evidence="2">Dienelactone hydrolase family protein</fullName>
    </submittedName>
</protein>
<evidence type="ECO:0000313" key="2">
    <source>
        <dbReference type="EMBL" id="WDE06946.1"/>
    </source>
</evidence>
<dbReference type="InterPro" id="IPR051049">
    <property type="entry name" value="Dienelactone_hydrolase-like"/>
</dbReference>
<dbReference type="PANTHER" id="PTHR46623:SF6">
    <property type="entry name" value="ALPHA_BETA-HYDROLASES SUPERFAMILY PROTEIN"/>
    <property type="match status" value="1"/>
</dbReference>
<organism evidence="2 3">
    <name type="scientific">Thalassomonas viridans</name>
    <dbReference type="NCBI Taxonomy" id="137584"/>
    <lineage>
        <taxon>Bacteria</taxon>
        <taxon>Pseudomonadati</taxon>
        <taxon>Pseudomonadota</taxon>
        <taxon>Gammaproteobacteria</taxon>
        <taxon>Alteromonadales</taxon>
        <taxon>Colwelliaceae</taxon>
        <taxon>Thalassomonas</taxon>
    </lineage>
</organism>
<dbReference type="GO" id="GO:0016787">
    <property type="term" value="F:hydrolase activity"/>
    <property type="evidence" value="ECO:0007669"/>
    <property type="project" value="UniProtKB-KW"/>
</dbReference>
<dbReference type="PANTHER" id="PTHR46623">
    <property type="entry name" value="CARBOXYMETHYLENEBUTENOLIDASE-RELATED"/>
    <property type="match status" value="1"/>
</dbReference>
<reference evidence="2 3" key="1">
    <citation type="journal article" date="2015" name="Genome Announc.">
        <title>Draft Genome Sequences of Marine Isolates of Thalassomonas viridans and Thalassomonas actiniarum.</title>
        <authorList>
            <person name="Olonade I."/>
            <person name="van Zyl L.J."/>
            <person name="Trindade M."/>
        </authorList>
    </citation>
    <scope>NUCLEOTIDE SEQUENCE [LARGE SCALE GENOMIC DNA]</scope>
    <source>
        <strain evidence="2 3">XOM25</strain>
    </source>
</reference>
<dbReference type="Pfam" id="PF01738">
    <property type="entry name" value="DLH"/>
    <property type="match status" value="1"/>
</dbReference>
<dbReference type="KEGG" id="tvd:SG34_008675"/>
<evidence type="ECO:0000259" key="1">
    <source>
        <dbReference type="Pfam" id="PF01738"/>
    </source>
</evidence>
<proteinExistence type="predicted"/>
<dbReference type="Gene3D" id="3.40.50.1820">
    <property type="entry name" value="alpha/beta hydrolase"/>
    <property type="match status" value="1"/>
</dbReference>